<dbReference type="RefSeq" id="WP_353980237.1">
    <property type="nucleotide sequence ID" value="NZ_CP159578.1"/>
</dbReference>
<organism evidence="2">
    <name type="scientific">Salinicola endophyticus</name>
    <dbReference type="NCBI Taxonomy" id="1949083"/>
    <lineage>
        <taxon>Bacteria</taxon>
        <taxon>Pseudomonadati</taxon>
        <taxon>Pseudomonadota</taxon>
        <taxon>Gammaproteobacteria</taxon>
        <taxon>Oceanospirillales</taxon>
        <taxon>Halomonadaceae</taxon>
        <taxon>Salinicola</taxon>
    </lineage>
</organism>
<evidence type="ECO:0000259" key="1">
    <source>
        <dbReference type="Pfam" id="PF00085"/>
    </source>
</evidence>
<reference evidence="2" key="1">
    <citation type="submission" date="2024-06" db="EMBL/GenBank/DDBJ databases">
        <title>Complete genome of Salinicola endophyticus HNIBRBA4755.</title>
        <authorList>
            <person name="Shin S.Y."/>
            <person name="Kang H."/>
            <person name="Song J."/>
        </authorList>
    </citation>
    <scope>NUCLEOTIDE SEQUENCE</scope>
    <source>
        <strain evidence="2">HNIBRBA4755</strain>
    </source>
</reference>
<feature type="domain" description="Thioredoxin" evidence="1">
    <location>
        <begin position="17"/>
        <end position="101"/>
    </location>
</feature>
<dbReference type="CDD" id="cd02947">
    <property type="entry name" value="TRX_family"/>
    <property type="match status" value="1"/>
</dbReference>
<proteinExistence type="predicted"/>
<dbReference type="InterPro" id="IPR036249">
    <property type="entry name" value="Thioredoxin-like_sf"/>
</dbReference>
<dbReference type="InterPro" id="IPR013766">
    <property type="entry name" value="Thioredoxin_domain"/>
</dbReference>
<gene>
    <name evidence="2" type="ORF">ABV408_17925</name>
</gene>
<name>A0AB74U546_9GAMM</name>
<dbReference type="AlphaFoldDB" id="A0AB74U546"/>
<dbReference type="Pfam" id="PF00085">
    <property type="entry name" value="Thioredoxin"/>
    <property type="match status" value="1"/>
</dbReference>
<sequence length="107" mass="11764">MLPIDYAPQAPELAALREMRGPAVIEFGVSWCPWCQAAQPLIAEAFAGFEAPYFKVEDGKGRPLGRAFGVKLWPTLIFLHDGEETARRVRPASTESLHEALAQLADV</sequence>
<dbReference type="SUPFAM" id="SSF52833">
    <property type="entry name" value="Thioredoxin-like"/>
    <property type="match status" value="1"/>
</dbReference>
<evidence type="ECO:0000313" key="2">
    <source>
        <dbReference type="EMBL" id="XCJ79297.1"/>
    </source>
</evidence>
<dbReference type="EMBL" id="CP159578">
    <property type="protein sequence ID" value="XCJ79297.1"/>
    <property type="molecule type" value="Genomic_DNA"/>
</dbReference>
<protein>
    <submittedName>
        <fullName evidence="2">Thioredoxin family protein</fullName>
    </submittedName>
</protein>
<dbReference type="Gene3D" id="3.40.30.10">
    <property type="entry name" value="Glutaredoxin"/>
    <property type="match status" value="1"/>
</dbReference>
<accession>A0AB74U546</accession>